<dbReference type="InterPro" id="IPR000109">
    <property type="entry name" value="POT_fam"/>
</dbReference>
<organism evidence="5 6">
    <name type="scientific">Rhodnius prolixus</name>
    <name type="common">Triatomid bug</name>
    <dbReference type="NCBI Taxonomy" id="13249"/>
    <lineage>
        <taxon>Eukaryota</taxon>
        <taxon>Metazoa</taxon>
        <taxon>Ecdysozoa</taxon>
        <taxon>Arthropoda</taxon>
        <taxon>Hexapoda</taxon>
        <taxon>Insecta</taxon>
        <taxon>Pterygota</taxon>
        <taxon>Neoptera</taxon>
        <taxon>Paraneoptera</taxon>
        <taxon>Hemiptera</taxon>
        <taxon>Heteroptera</taxon>
        <taxon>Panheteroptera</taxon>
        <taxon>Cimicomorpha</taxon>
        <taxon>Reduviidae</taxon>
        <taxon>Triatominae</taxon>
        <taxon>Rhodnius</taxon>
    </lineage>
</organism>
<dbReference type="InParanoid" id="T1HBF1"/>
<reference evidence="5" key="1">
    <citation type="submission" date="2015-05" db="UniProtKB">
        <authorList>
            <consortium name="EnsemblMetazoa"/>
        </authorList>
    </citation>
    <scope>IDENTIFICATION</scope>
</reference>
<evidence type="ECO:0000256" key="1">
    <source>
        <dbReference type="ARBA" id="ARBA00004141"/>
    </source>
</evidence>
<dbReference type="OMA" id="YLLANCI"/>
<dbReference type="AlphaFoldDB" id="T1HBF1"/>
<evidence type="ECO:0000256" key="3">
    <source>
        <dbReference type="ARBA" id="ARBA00022989"/>
    </source>
</evidence>
<dbReference type="EMBL" id="ACPB03015243">
    <property type="status" value="NOT_ANNOTATED_CDS"/>
    <property type="molecule type" value="Genomic_DNA"/>
</dbReference>
<dbReference type="VEuPathDB" id="VectorBase:RPRC001362"/>
<dbReference type="InterPro" id="IPR036259">
    <property type="entry name" value="MFS_trans_sf"/>
</dbReference>
<keyword evidence="4" id="KW-0472">Membrane</keyword>
<dbReference type="eggNOG" id="KOG1237">
    <property type="taxonomic scope" value="Eukaryota"/>
</dbReference>
<evidence type="ECO:0000313" key="5">
    <source>
        <dbReference type="EnsemblMetazoa" id="RPRC001362-PA"/>
    </source>
</evidence>
<dbReference type="Pfam" id="PF00854">
    <property type="entry name" value="PTR2"/>
    <property type="match status" value="1"/>
</dbReference>
<evidence type="ECO:0000256" key="2">
    <source>
        <dbReference type="ARBA" id="ARBA00022692"/>
    </source>
</evidence>
<dbReference type="InterPro" id="IPR015449">
    <property type="entry name" value="K_chnl_Ca-activ_SK"/>
</dbReference>
<dbReference type="HOGENOM" id="CLU_404038_0_0_1"/>
<dbReference type="EnsemblMetazoa" id="RPRC001362-RA">
    <property type="protein sequence ID" value="RPRC001362-PA"/>
    <property type="gene ID" value="RPRC001362"/>
</dbReference>
<comment type="subcellular location">
    <subcellularLocation>
        <location evidence="1">Membrane</location>
        <topology evidence="1">Multi-pass membrane protein</topology>
    </subcellularLocation>
</comment>
<proteinExistence type="predicted"/>
<evidence type="ECO:0000313" key="6">
    <source>
        <dbReference type="Proteomes" id="UP000015103"/>
    </source>
</evidence>
<keyword evidence="3" id="KW-1133">Transmembrane helix</keyword>
<dbReference type="EMBL" id="ACPB03015244">
    <property type="status" value="NOT_ANNOTATED_CDS"/>
    <property type="molecule type" value="Genomic_DNA"/>
</dbReference>
<dbReference type="SUPFAM" id="SSF103473">
    <property type="entry name" value="MFS general substrate transporter"/>
    <property type="match status" value="1"/>
</dbReference>
<accession>T1HBF1</accession>
<keyword evidence="2" id="KW-0812">Transmembrane</keyword>
<dbReference type="eggNOG" id="KOG3684">
    <property type="taxonomic scope" value="Eukaryota"/>
</dbReference>
<dbReference type="STRING" id="13249.T1HBF1"/>
<dbReference type="Pfam" id="PF03530">
    <property type="entry name" value="SK_channel"/>
    <property type="match status" value="1"/>
</dbReference>
<dbReference type="Gene3D" id="1.20.1250.20">
    <property type="entry name" value="MFS general substrate transporter like domains"/>
    <property type="match status" value="1"/>
</dbReference>
<evidence type="ECO:0000256" key="4">
    <source>
        <dbReference type="ARBA" id="ARBA00023136"/>
    </source>
</evidence>
<dbReference type="PANTHER" id="PTHR10153">
    <property type="entry name" value="SMALL CONDUCTANCE CALCIUM-ACTIVATED POTASSIUM CHANNEL"/>
    <property type="match status" value="1"/>
</dbReference>
<name>T1HBF1_RHOPR</name>
<dbReference type="GO" id="GO:0016020">
    <property type="term" value="C:membrane"/>
    <property type="evidence" value="ECO:0007669"/>
    <property type="project" value="UniProtKB-SubCell"/>
</dbReference>
<dbReference type="Proteomes" id="UP000015103">
    <property type="component" value="Unassembled WGS sequence"/>
</dbReference>
<sequence>MFAKAERIFPNIAVKLLFLNVMVGLIEESMNVLRNDALTGRFKLGSNMNTYLLANCIGVMIGVCYIIGGWLADSYYGKYSVLVGSMITHTLFSYPLLGVAFMDDLFTNFKSHIAAVLIGYVAYGFTKFGYGCMIPLVSEQFSMPQDKQNLTIYYLFQFWLLIFCKMLAKLLLPLIFSTKFCAESSCDAFIFFIGIVVNFLYIMLLFRFKRMFKATHLNHRYVEKCASVMCQATWAQIKRSLTSKESQPKEVWFDLIETEENREVVADTKSALAIFSVLLPCLGYFATVEYLPHVWHIVGYHMNTDFVLFTLQPYQLHGIKYLVELILLPLSYQVFYPVLRKFGLTYSKMVCIGFAFVLLAMCLGITSYFQMNSAINHWQPIEENEALIIIYNTMAVECNIQSEWTNQFMLKPLDMKQIRNLISSEWENNVFIIKCGNNLLLEQKMTEEKERSFSLVIMEAEDNNTIAVKHPVRKVYSYLPRVYVYCGIWPKCPDSMIEMISTTSTMWVQIAEVPEPGFYVTFDLPEVGRYKLNIAGLINKLFMIDNCADDWRIAMTWQRISQISTELAICAIHPIPGHYYFLWTTKLANKGGDIGMRWVPYDVALSLPMFLRLYLICRVMLLHSKLFTDASSRSIGALNRINFNTRFVLKTLMTICPGTVLLVFMVSLWIIASWTLRQCER</sequence>
<keyword evidence="6" id="KW-1185">Reference proteome</keyword>
<protein>
    <submittedName>
        <fullName evidence="5">Uncharacterized protein</fullName>
    </submittedName>
</protein>
<dbReference type="GO" id="GO:0016286">
    <property type="term" value="F:small conductance calcium-activated potassium channel activity"/>
    <property type="evidence" value="ECO:0007669"/>
    <property type="project" value="InterPro"/>
</dbReference>